<accession>A0A1T3NSY6</accession>
<dbReference type="AlphaFoldDB" id="A0A1T3NSY6"/>
<evidence type="ECO:0000313" key="3">
    <source>
        <dbReference type="Proteomes" id="UP000190037"/>
    </source>
</evidence>
<reference evidence="2 3" key="1">
    <citation type="submission" date="2017-03" db="EMBL/GenBank/DDBJ databases">
        <title>Draft genome sequence of Streptomyces scabrisporus NF3, endophyte isolated from Amphipterygium adstringens.</title>
        <authorList>
            <person name="Vazquez M."/>
            <person name="Ceapa C.D."/>
            <person name="Rodriguez Luna D."/>
            <person name="Sanchez Esquivel S."/>
        </authorList>
    </citation>
    <scope>NUCLEOTIDE SEQUENCE [LARGE SCALE GENOMIC DNA]</scope>
    <source>
        <strain evidence="2 3">NF3</strain>
    </source>
</reference>
<dbReference type="RefSeq" id="WP_078974206.1">
    <property type="nucleotide sequence ID" value="NZ_MWQN01000001.1"/>
</dbReference>
<gene>
    <name evidence="2" type="ORF">B4N89_02355</name>
</gene>
<feature type="region of interest" description="Disordered" evidence="1">
    <location>
        <begin position="1"/>
        <end position="26"/>
    </location>
</feature>
<keyword evidence="3" id="KW-1185">Reference proteome</keyword>
<name>A0A1T3NSY6_9ACTN</name>
<dbReference type="Proteomes" id="UP000190037">
    <property type="component" value="Unassembled WGS sequence"/>
</dbReference>
<dbReference type="STRING" id="159449.B4N89_02355"/>
<comment type="caution">
    <text evidence="2">The sequence shown here is derived from an EMBL/GenBank/DDBJ whole genome shotgun (WGS) entry which is preliminary data.</text>
</comment>
<dbReference type="EMBL" id="MWQN01000001">
    <property type="protein sequence ID" value="OPC79939.1"/>
    <property type="molecule type" value="Genomic_DNA"/>
</dbReference>
<protein>
    <submittedName>
        <fullName evidence="2">Uncharacterized protein</fullName>
    </submittedName>
</protein>
<sequence length="94" mass="10016">MARQPRTRAADADMPHQAIRPQEYARGVGWEVGDRAPSNAYRATDTDGVPVGPVLYEAPAGRGTLIVAEGAQISPHAARLLDVPPDDDTEPAED</sequence>
<organism evidence="2 3">
    <name type="scientific">Embleya scabrispora</name>
    <dbReference type="NCBI Taxonomy" id="159449"/>
    <lineage>
        <taxon>Bacteria</taxon>
        <taxon>Bacillati</taxon>
        <taxon>Actinomycetota</taxon>
        <taxon>Actinomycetes</taxon>
        <taxon>Kitasatosporales</taxon>
        <taxon>Streptomycetaceae</taxon>
        <taxon>Embleya</taxon>
    </lineage>
</organism>
<evidence type="ECO:0000256" key="1">
    <source>
        <dbReference type="SAM" id="MobiDB-lite"/>
    </source>
</evidence>
<evidence type="ECO:0000313" key="2">
    <source>
        <dbReference type="EMBL" id="OPC79939.1"/>
    </source>
</evidence>
<proteinExistence type="predicted"/>
<dbReference type="OrthoDB" id="4225818at2"/>